<gene>
    <name evidence="1" type="ORF">B9Z19DRAFT_1065995</name>
</gene>
<dbReference type="InterPro" id="IPR043519">
    <property type="entry name" value="NT_sf"/>
</dbReference>
<protein>
    <submittedName>
        <fullName evidence="1">Uncharacterized protein</fullName>
    </submittedName>
</protein>
<dbReference type="SUPFAM" id="SSF81301">
    <property type="entry name" value="Nucleotidyltransferase"/>
    <property type="match status" value="1"/>
</dbReference>
<name>A0A2T6ZP55_TUBBO</name>
<dbReference type="AlphaFoldDB" id="A0A2T6ZP55"/>
<dbReference type="Proteomes" id="UP000244722">
    <property type="component" value="Unassembled WGS sequence"/>
</dbReference>
<reference evidence="1 2" key="1">
    <citation type="submission" date="2017-04" db="EMBL/GenBank/DDBJ databases">
        <title>Draft genome sequence of Tuber borchii Vittad., a whitish edible truffle.</title>
        <authorList>
            <consortium name="DOE Joint Genome Institute"/>
            <person name="Murat C."/>
            <person name="Kuo A."/>
            <person name="Barry K.W."/>
            <person name="Clum A."/>
            <person name="Dockter R.B."/>
            <person name="Fauchery L."/>
            <person name="Iotti M."/>
            <person name="Kohler A."/>
            <person name="Labutti K."/>
            <person name="Lindquist E.A."/>
            <person name="Lipzen A."/>
            <person name="Ohm R.A."/>
            <person name="Wang M."/>
            <person name="Grigoriev I.V."/>
            <person name="Zambonelli A."/>
            <person name="Martin F.M."/>
        </authorList>
    </citation>
    <scope>NUCLEOTIDE SEQUENCE [LARGE SCALE GENOMIC DNA]</scope>
    <source>
        <strain evidence="1 2">Tbo3840</strain>
    </source>
</reference>
<dbReference type="Gene3D" id="3.30.460.40">
    <property type="match status" value="1"/>
</dbReference>
<keyword evidence="2" id="KW-1185">Reference proteome</keyword>
<sequence>MPTSSQTSPGQAQHQTTPNPLIPLQLASMEAARVVWEMLGEEHLENFAVVGGAALLFYGSTIMTNDADLAITGDSYTKFLNAVKEDRRFSEGFFGKWEYWSSYDFMVEIDFINKNGDGDYLHELRGYSLIDGIPVARLVDLAIGKGTAWVQRKNQKDFTGLKYAVMMMAQRGLDFKGLDEQAKELFDDITMKLMDSPEGRQLLQIVRRLW</sequence>
<dbReference type="OrthoDB" id="5418922at2759"/>
<dbReference type="EMBL" id="NESQ01000157">
    <property type="protein sequence ID" value="PUU77256.1"/>
    <property type="molecule type" value="Genomic_DNA"/>
</dbReference>
<dbReference type="STRING" id="42251.A0A2T6ZP55"/>
<accession>A0A2T6ZP55</accession>
<evidence type="ECO:0000313" key="2">
    <source>
        <dbReference type="Proteomes" id="UP000244722"/>
    </source>
</evidence>
<proteinExistence type="predicted"/>
<organism evidence="1 2">
    <name type="scientific">Tuber borchii</name>
    <name type="common">White truffle</name>
    <dbReference type="NCBI Taxonomy" id="42251"/>
    <lineage>
        <taxon>Eukaryota</taxon>
        <taxon>Fungi</taxon>
        <taxon>Dikarya</taxon>
        <taxon>Ascomycota</taxon>
        <taxon>Pezizomycotina</taxon>
        <taxon>Pezizomycetes</taxon>
        <taxon>Pezizales</taxon>
        <taxon>Tuberaceae</taxon>
        <taxon>Tuber</taxon>
    </lineage>
</organism>
<evidence type="ECO:0000313" key="1">
    <source>
        <dbReference type="EMBL" id="PUU77256.1"/>
    </source>
</evidence>
<comment type="caution">
    <text evidence="1">The sequence shown here is derived from an EMBL/GenBank/DDBJ whole genome shotgun (WGS) entry which is preliminary data.</text>
</comment>